<sequence length="120" mass="13364">MGPLSYAYSVTASIIHPPPPLGGRWKEIFFKPTEASSSRHCFSVRSKVAGDLDHHHNTHTYRGEVTDFIGNNLLINDQPGVPPFHSVDDIAKDGTGLHIQPVMRDPEHAICSRAYKHHCQ</sequence>
<proteinExistence type="predicted"/>
<dbReference type="VEuPathDB" id="FungiDB:EYZ11_008566"/>
<dbReference type="AlphaFoldDB" id="A0A5M9MCH6"/>
<accession>A0A5M9MCH6</accession>
<reference evidence="1 2" key="1">
    <citation type="submission" date="2019-08" db="EMBL/GenBank/DDBJ databases">
        <title>The genome sequence of a newly discovered highly antifungal drug resistant Aspergillus species, Aspergillus tanneri NIH 1004.</title>
        <authorList>
            <person name="Mounaud S."/>
            <person name="Singh I."/>
            <person name="Joardar V."/>
            <person name="Pakala S."/>
            <person name="Pakala S."/>
            <person name="Venepally P."/>
            <person name="Chung J.K."/>
            <person name="Losada L."/>
            <person name="Nierman W.C."/>
        </authorList>
    </citation>
    <scope>NUCLEOTIDE SEQUENCE [LARGE SCALE GENOMIC DNA]</scope>
    <source>
        <strain evidence="1 2">NIH1004</strain>
    </source>
</reference>
<protein>
    <submittedName>
        <fullName evidence="1">Uncharacterized protein</fullName>
    </submittedName>
</protein>
<dbReference type="RefSeq" id="XP_033421601.1">
    <property type="nucleotide sequence ID" value="XM_033575746.1"/>
</dbReference>
<dbReference type="GeneID" id="54333881"/>
<evidence type="ECO:0000313" key="1">
    <source>
        <dbReference type="EMBL" id="KAA8642239.1"/>
    </source>
</evidence>
<dbReference type="EMBL" id="QUQM01000008">
    <property type="protein sequence ID" value="KAA8642239.1"/>
    <property type="molecule type" value="Genomic_DNA"/>
</dbReference>
<dbReference type="Proteomes" id="UP000324241">
    <property type="component" value="Unassembled WGS sequence"/>
</dbReference>
<comment type="caution">
    <text evidence="1">The sequence shown here is derived from an EMBL/GenBank/DDBJ whole genome shotgun (WGS) entry which is preliminary data.</text>
</comment>
<gene>
    <name evidence="1" type="ORF">ATNIH1004_011180</name>
</gene>
<evidence type="ECO:0000313" key="2">
    <source>
        <dbReference type="Proteomes" id="UP000324241"/>
    </source>
</evidence>
<name>A0A5M9MCH6_9EURO</name>
<organism evidence="1 2">
    <name type="scientific">Aspergillus tanneri</name>
    <dbReference type="NCBI Taxonomy" id="1220188"/>
    <lineage>
        <taxon>Eukaryota</taxon>
        <taxon>Fungi</taxon>
        <taxon>Dikarya</taxon>
        <taxon>Ascomycota</taxon>
        <taxon>Pezizomycotina</taxon>
        <taxon>Eurotiomycetes</taxon>
        <taxon>Eurotiomycetidae</taxon>
        <taxon>Eurotiales</taxon>
        <taxon>Aspergillaceae</taxon>
        <taxon>Aspergillus</taxon>
        <taxon>Aspergillus subgen. Circumdati</taxon>
    </lineage>
</organism>